<accession>A0A1F5VF85</accession>
<dbReference type="EMBL" id="MFHD01000023">
    <property type="protein sequence ID" value="OGF62102.1"/>
    <property type="molecule type" value="Genomic_DNA"/>
</dbReference>
<dbReference type="Proteomes" id="UP000179251">
    <property type="component" value="Unassembled WGS sequence"/>
</dbReference>
<evidence type="ECO:0000313" key="3">
    <source>
        <dbReference type="Proteomes" id="UP000179251"/>
    </source>
</evidence>
<evidence type="ECO:0000313" key="2">
    <source>
        <dbReference type="EMBL" id="OGF62102.1"/>
    </source>
</evidence>
<organism evidence="2 3">
    <name type="scientific">Candidatus Giovannonibacteria bacterium RIFCSPHIGHO2_01_FULL_45_23</name>
    <dbReference type="NCBI Taxonomy" id="1798325"/>
    <lineage>
        <taxon>Bacteria</taxon>
        <taxon>Candidatus Giovannoniibacteriota</taxon>
    </lineage>
</organism>
<evidence type="ECO:0000256" key="1">
    <source>
        <dbReference type="SAM" id="MobiDB-lite"/>
    </source>
</evidence>
<gene>
    <name evidence="2" type="ORF">A2834_02120</name>
</gene>
<comment type="caution">
    <text evidence="2">The sequence shown here is derived from an EMBL/GenBank/DDBJ whole genome shotgun (WGS) entry which is preliminary data.</text>
</comment>
<dbReference type="STRING" id="1798325.A2834_02120"/>
<dbReference type="AlphaFoldDB" id="A0A1F5VF85"/>
<sequence>MIFYATIFILSVGGIAAIIRRNREEFAAFNFAEFMEKMVREIKDFWHLHLRDQLLGFTEKRLHNVRILALKAETRLFRAAKALRGIKERNVQNGGDTNENDHGNGADLNH</sequence>
<feature type="compositionally biased region" description="Basic and acidic residues" evidence="1">
    <location>
        <begin position="99"/>
        <end position="110"/>
    </location>
</feature>
<proteinExistence type="predicted"/>
<protein>
    <submittedName>
        <fullName evidence="2">Uncharacterized protein</fullName>
    </submittedName>
</protein>
<reference evidence="2 3" key="1">
    <citation type="journal article" date="2016" name="Nat. Commun.">
        <title>Thousands of microbial genomes shed light on interconnected biogeochemical processes in an aquifer system.</title>
        <authorList>
            <person name="Anantharaman K."/>
            <person name="Brown C.T."/>
            <person name="Hug L.A."/>
            <person name="Sharon I."/>
            <person name="Castelle C.J."/>
            <person name="Probst A.J."/>
            <person name="Thomas B.C."/>
            <person name="Singh A."/>
            <person name="Wilkins M.J."/>
            <person name="Karaoz U."/>
            <person name="Brodie E.L."/>
            <person name="Williams K.H."/>
            <person name="Hubbard S.S."/>
            <person name="Banfield J.F."/>
        </authorList>
    </citation>
    <scope>NUCLEOTIDE SEQUENCE [LARGE SCALE GENOMIC DNA]</scope>
</reference>
<name>A0A1F5VF85_9BACT</name>
<feature type="region of interest" description="Disordered" evidence="1">
    <location>
        <begin position="88"/>
        <end position="110"/>
    </location>
</feature>